<evidence type="ECO:0000313" key="2">
    <source>
        <dbReference type="EMBL" id="KAK8582271.1"/>
    </source>
</evidence>
<proteinExistence type="predicted"/>
<feature type="compositionally biased region" description="Basic and acidic residues" evidence="1">
    <location>
        <begin position="590"/>
        <end position="602"/>
    </location>
</feature>
<dbReference type="PANTHER" id="PTHR33870:SF32">
    <property type="match status" value="1"/>
</dbReference>
<reference evidence="2 3" key="1">
    <citation type="journal article" date="2024" name="G3 (Bethesda)">
        <title>Genome assembly of Hibiscus sabdariffa L. provides insights into metabolisms of medicinal natural products.</title>
        <authorList>
            <person name="Kim T."/>
        </authorList>
    </citation>
    <scope>NUCLEOTIDE SEQUENCE [LARGE SCALE GENOMIC DNA]</scope>
    <source>
        <strain evidence="2">TK-2024</strain>
        <tissue evidence="2">Old leaves</tissue>
    </source>
</reference>
<feature type="region of interest" description="Disordered" evidence="1">
    <location>
        <begin position="617"/>
        <end position="704"/>
    </location>
</feature>
<evidence type="ECO:0000256" key="1">
    <source>
        <dbReference type="SAM" id="MobiDB-lite"/>
    </source>
</evidence>
<feature type="compositionally biased region" description="Basic and acidic residues" evidence="1">
    <location>
        <begin position="617"/>
        <end position="646"/>
    </location>
</feature>
<evidence type="ECO:0000313" key="3">
    <source>
        <dbReference type="Proteomes" id="UP001472677"/>
    </source>
</evidence>
<comment type="caution">
    <text evidence="2">The sequence shown here is derived from an EMBL/GenBank/DDBJ whole genome shotgun (WGS) entry which is preliminary data.</text>
</comment>
<name>A0ABR2FN48_9ROSI</name>
<feature type="compositionally biased region" description="Polar residues" evidence="1">
    <location>
        <begin position="579"/>
        <end position="588"/>
    </location>
</feature>
<organism evidence="2 3">
    <name type="scientific">Hibiscus sabdariffa</name>
    <name type="common">roselle</name>
    <dbReference type="NCBI Taxonomy" id="183260"/>
    <lineage>
        <taxon>Eukaryota</taxon>
        <taxon>Viridiplantae</taxon>
        <taxon>Streptophyta</taxon>
        <taxon>Embryophyta</taxon>
        <taxon>Tracheophyta</taxon>
        <taxon>Spermatophyta</taxon>
        <taxon>Magnoliopsida</taxon>
        <taxon>eudicotyledons</taxon>
        <taxon>Gunneridae</taxon>
        <taxon>Pentapetalae</taxon>
        <taxon>rosids</taxon>
        <taxon>malvids</taxon>
        <taxon>Malvales</taxon>
        <taxon>Malvaceae</taxon>
        <taxon>Malvoideae</taxon>
        <taxon>Hibiscus</taxon>
    </lineage>
</organism>
<feature type="compositionally biased region" description="Basic and acidic residues" evidence="1">
    <location>
        <begin position="747"/>
        <end position="769"/>
    </location>
</feature>
<feature type="compositionally biased region" description="Basic and acidic residues" evidence="1">
    <location>
        <begin position="109"/>
        <end position="133"/>
    </location>
</feature>
<feature type="compositionally biased region" description="Polar residues" evidence="1">
    <location>
        <begin position="679"/>
        <end position="704"/>
    </location>
</feature>
<gene>
    <name evidence="2" type="ORF">V6N12_072460</name>
</gene>
<feature type="region of interest" description="Disordered" evidence="1">
    <location>
        <begin position="742"/>
        <end position="769"/>
    </location>
</feature>
<feature type="region of interest" description="Disordered" evidence="1">
    <location>
        <begin position="106"/>
        <end position="143"/>
    </location>
</feature>
<accession>A0ABR2FN48</accession>
<feature type="compositionally biased region" description="Basic and acidic residues" evidence="1">
    <location>
        <begin position="162"/>
        <end position="173"/>
    </location>
</feature>
<feature type="region of interest" description="Disordered" evidence="1">
    <location>
        <begin position="419"/>
        <end position="439"/>
    </location>
</feature>
<dbReference type="Proteomes" id="UP001472677">
    <property type="component" value="Unassembled WGS sequence"/>
</dbReference>
<feature type="region of interest" description="Disordered" evidence="1">
    <location>
        <begin position="543"/>
        <end position="602"/>
    </location>
</feature>
<protein>
    <submittedName>
        <fullName evidence="2">Uncharacterized protein</fullName>
    </submittedName>
</protein>
<feature type="compositionally biased region" description="Basic and acidic residues" evidence="1">
    <location>
        <begin position="543"/>
        <end position="562"/>
    </location>
</feature>
<dbReference type="EMBL" id="JBBPBM010000006">
    <property type="protein sequence ID" value="KAK8582271.1"/>
    <property type="molecule type" value="Genomic_DNA"/>
</dbReference>
<feature type="region of interest" description="Disordered" evidence="1">
    <location>
        <begin position="155"/>
        <end position="220"/>
    </location>
</feature>
<feature type="compositionally biased region" description="Acidic residues" evidence="1">
    <location>
        <begin position="174"/>
        <end position="183"/>
    </location>
</feature>
<sequence length="769" mass="84655">MFKRAIEKTLMDKGIAPQSQIAPILIVKNNILGANDQGLQVPGSAPSILLPTQNLFDLPYDPFEEKPNLSADSVLQEFMPPNQKEMLFCRHESFCHGPLFTFDTSPDPNAEKRLVGDPAVDRFRRSPDDEGGPHRHNSIGFGSEIDIIEVEELNRNEAMNSPEEKTEELRETANDETEIEENNETPNDLSVSKLRMDIDSTKNNDSCSSPSSSDDFESGLDQTTKPLSLCANQVQKALNLSIPPKGRTMCKLPYDSSPSPRRTEFNLFYNTYRRQGHTRNCSLASDLQVEVSEVGSTTLSTDGTFSPVEGDVTYDGDVDRDINSDSEELWGGSFNLTREANREKLRELDDIMEEDSVEVKLSGLNKKPEELIASISPSEQEAVQILNKASLLSSRLDTTEDGASYPENINRETHEDVIRSGEEDSGFKTSNVSDKLSPEDLGKTVQLTENSVVHSPPESCFQKPEQLIDPQQKHTEELNIICNEKVMTQGDVIALELKSSETRDDGAQGFIEPAALGEMRKPYEAINLDSGKYKHGNLETSYERTMDSEKKMEESQPSKYIEEDTLNLTKHDTVDAPNAVQSRGQPSKNIGEDTRNLTEYHNEGALNAIQSIDDLKNVLEGTHGKEDSSINSSKDESKTSETRQKAIMEPSKTSGPTSAGSVKDTEHESTLAKAYANAGLSTSRGESNSLNDIKNSGDVQNLSSQESLLGALESKEDNAKTIGESISGVDNTATGMSVEHTIPMEASKPKKSEVKAVNSKENDSNEVAK</sequence>
<keyword evidence="3" id="KW-1185">Reference proteome</keyword>
<dbReference type="PANTHER" id="PTHR33870">
    <property type="entry name" value="CARDIOMYOPATHY-ASSOCIATED PROTEIN"/>
    <property type="match status" value="1"/>
</dbReference>
<feature type="compositionally biased region" description="Polar residues" evidence="1">
    <location>
        <begin position="651"/>
        <end position="660"/>
    </location>
</feature>